<gene>
    <name evidence="1" type="ORF">HYG79_07020</name>
</gene>
<dbReference type="AlphaFoldDB" id="A0A7H9ANV0"/>
<dbReference type="EMBL" id="CP058595">
    <property type="protein sequence ID" value="QLG45110.1"/>
    <property type="molecule type" value="Genomic_DNA"/>
</dbReference>
<sequence length="46" mass="5295">MNDNDFGFLSDGDDKNIRTSITEITAMFRWFAKNTNTFTTTNKSIN</sequence>
<evidence type="ECO:0000313" key="2">
    <source>
        <dbReference type="Proteomes" id="UP000509302"/>
    </source>
</evidence>
<dbReference type="Proteomes" id="UP000509302">
    <property type="component" value="Chromosome"/>
</dbReference>
<accession>A0A7H9ANV0</accession>
<keyword evidence="2" id="KW-1185">Reference proteome</keyword>
<reference evidence="1 2" key="1">
    <citation type="journal article" date="2006" name="Int. J. Syst. Evol. Microbiol.">
        <title>Costertonia aggregata gen. nov., sp. nov., a mesophilic marine bacterium of the family Flavobacteriaceae, isolated from a mature biofilm.</title>
        <authorList>
            <person name="Kwon K.K."/>
            <person name="Lee Y.K."/>
            <person name="Lee H.K."/>
        </authorList>
    </citation>
    <scope>NUCLEOTIDE SEQUENCE [LARGE SCALE GENOMIC DNA]</scope>
    <source>
        <strain evidence="1 2">KCCM 42265</strain>
    </source>
</reference>
<dbReference type="KEGG" id="cagg:HYG79_07020"/>
<name>A0A7H9ANV0_9FLAO</name>
<dbReference type="RefSeq" id="WP_179241400.1">
    <property type="nucleotide sequence ID" value="NZ_CP058595.1"/>
</dbReference>
<organism evidence="1 2">
    <name type="scientific">Costertonia aggregata</name>
    <dbReference type="NCBI Taxonomy" id="343403"/>
    <lineage>
        <taxon>Bacteria</taxon>
        <taxon>Pseudomonadati</taxon>
        <taxon>Bacteroidota</taxon>
        <taxon>Flavobacteriia</taxon>
        <taxon>Flavobacteriales</taxon>
        <taxon>Flavobacteriaceae</taxon>
        <taxon>Costertonia</taxon>
    </lineage>
</organism>
<protein>
    <submittedName>
        <fullName evidence="1">Uncharacterized protein</fullName>
    </submittedName>
</protein>
<evidence type="ECO:0000313" key="1">
    <source>
        <dbReference type="EMBL" id="QLG45110.1"/>
    </source>
</evidence>
<proteinExistence type="predicted"/>